<dbReference type="AlphaFoldDB" id="A0A0Z8EI20"/>
<proteinExistence type="predicted"/>
<keyword evidence="3" id="KW-0472">Membrane</keyword>
<feature type="compositionally biased region" description="Basic and acidic residues" evidence="2">
    <location>
        <begin position="293"/>
        <end position="305"/>
    </location>
</feature>
<feature type="compositionally biased region" description="Low complexity" evidence="2">
    <location>
        <begin position="318"/>
        <end position="328"/>
    </location>
</feature>
<dbReference type="Gene3D" id="2.20.230.10">
    <property type="entry name" value="Resuscitation-promoting factor rpfb"/>
    <property type="match status" value="5"/>
</dbReference>
<dbReference type="RefSeq" id="WP_044775603.1">
    <property type="nucleotide sequence ID" value="NZ_CEFG01000327.1"/>
</dbReference>
<name>A0A0Z8EI20_STRSU</name>
<feature type="domain" description="G5" evidence="4">
    <location>
        <begin position="588"/>
        <end position="668"/>
    </location>
</feature>
<sequence length="966" mass="104873">MVYSRTQRIQEEKKQRLRYGIRKFTGLGAASALLGVGLLTSLSVHAQTKTAEVRYDYVTTEELTEAEKKAIFTELPAQVTEDVNYYLVYRKVGSSILPQTGESTGVLARAIGAGLLLVGVTVGRKNQRMVRSAMTLTLVGGSLVFTSVSAVTVAQLAQYGQAQTLTVGAALPDGKISIAGYEFVGYLEGQKQSRETSPALPTGSIDKTEENENLPVQPTQPADENKSDIPTESIPSEDKATDIPTESIPSEDKETDIPAESTQSEDKVEEVPAESKPAEKPVEETGGGQVIGTEDKVISETEKPVQPEIPAPVEKPAVPGETETTVTPGEEKPVSPELPTNPAEPDRPVDTVRTDVEKQVTVIKYGTSYVKDTSLQAGESKVLTQGVDGKEIVTTKVTYTNNVETAREIVATETIEPVTEVIAYNDEVSKNREELVESLTTISFATERRANADLEVGSERVLVAGVNGQTKTLTKKVYDSTGTVISEEVVSTEVIAQPVTQVIEYGTKPKSVVETTEETKVTELDYTVETRQNPDLEKGQTRTLTKGRKGTLTQTYRITKTNGNETARELVKEERVEPVNEIIEVGTKAVVRYQTRQETSVIPFTTETRQVDSLFEGESRELVAGVDGQQIQTYKDTYVDGVKVASEMVGQPEVIQPIKRIVEVGIKKEETSQVLTETEVLAYTSIKEEDPNLPEGETKIKVQGVNGERKVRITRVTNNRTGQVSETREVISETAPVNEVLVVGTKPASTSLLDKKTLTLDEFMSLTEEQQDAFIAKKGTVPGTTIRTGATKDTLEKVEQLINLDKLNAEFVSLLNAARAAEGLSAVTYAGQGSDAQNAATARANEMADHGSLRYQGTADGAHKRPDGSKWTTIYTAEQTARQGWRGENALQMGVALSAYSAIDEIDIANGLFTEWMNSAGHKAVMMKNLDNLQVAVGIGLNDKAIETTFRNGVTVAMLELVEPKP</sequence>
<feature type="domain" description="G5" evidence="4">
    <location>
        <begin position="666"/>
        <end position="747"/>
    </location>
</feature>
<evidence type="ECO:0000313" key="6">
    <source>
        <dbReference type="Proteomes" id="UP000073494"/>
    </source>
</evidence>
<feature type="transmembrane region" description="Helical" evidence="3">
    <location>
        <begin position="106"/>
        <end position="123"/>
    </location>
</feature>
<dbReference type="InterPro" id="IPR011098">
    <property type="entry name" value="G5_dom"/>
</dbReference>
<evidence type="ECO:0000256" key="3">
    <source>
        <dbReference type="SAM" id="Phobius"/>
    </source>
</evidence>
<dbReference type="SMART" id="SM01208">
    <property type="entry name" value="G5"/>
    <property type="match status" value="5"/>
</dbReference>
<organism evidence="5 6">
    <name type="scientific">Streptococcus suis</name>
    <dbReference type="NCBI Taxonomy" id="1307"/>
    <lineage>
        <taxon>Bacteria</taxon>
        <taxon>Bacillati</taxon>
        <taxon>Bacillota</taxon>
        <taxon>Bacilli</taxon>
        <taxon>Lactobacillales</taxon>
        <taxon>Streptococcaceae</taxon>
        <taxon>Streptococcus</taxon>
    </lineage>
</organism>
<keyword evidence="1" id="KW-0732">Signal</keyword>
<protein>
    <submittedName>
        <fullName evidence="5">LPXTG cell wall surface protein</fullName>
        <ecNumber evidence="5">3.4.24.13</ecNumber>
    </submittedName>
</protein>
<keyword evidence="3" id="KW-0812">Transmembrane</keyword>
<dbReference type="EC" id="3.4.24.13" evidence="5"/>
<evidence type="ECO:0000256" key="2">
    <source>
        <dbReference type="SAM" id="MobiDB-lite"/>
    </source>
</evidence>
<dbReference type="EMBL" id="FIHD01000001">
    <property type="protein sequence ID" value="CYU62418.1"/>
    <property type="molecule type" value="Genomic_DNA"/>
</dbReference>
<dbReference type="NCBIfam" id="TIGR01167">
    <property type="entry name" value="LPXTG_anchor"/>
    <property type="match status" value="1"/>
</dbReference>
<dbReference type="Gene3D" id="3.40.33.10">
    <property type="entry name" value="CAP"/>
    <property type="match status" value="1"/>
</dbReference>
<evidence type="ECO:0000259" key="4">
    <source>
        <dbReference type="PROSITE" id="PS51109"/>
    </source>
</evidence>
<keyword evidence="3" id="KW-1133">Transmembrane helix</keyword>
<feature type="transmembrane region" description="Helical" evidence="3">
    <location>
        <begin position="135"/>
        <end position="157"/>
    </location>
</feature>
<accession>A0A0Z8EI20</accession>
<reference evidence="5 6" key="1">
    <citation type="submission" date="2016-02" db="EMBL/GenBank/DDBJ databases">
        <authorList>
            <consortium name="Pathogen Informatics"/>
        </authorList>
    </citation>
    <scope>NUCLEOTIDE SEQUENCE [LARGE SCALE GENOMIC DNA]</scope>
    <source>
        <strain evidence="5 6">LSS54</strain>
    </source>
</reference>
<evidence type="ECO:0000313" key="5">
    <source>
        <dbReference type="EMBL" id="CYU62418.1"/>
    </source>
</evidence>
<dbReference type="GO" id="GO:0016787">
    <property type="term" value="F:hydrolase activity"/>
    <property type="evidence" value="ECO:0007669"/>
    <property type="project" value="UniProtKB-KW"/>
</dbReference>
<feature type="domain" description="G5" evidence="4">
    <location>
        <begin position="349"/>
        <end position="428"/>
    </location>
</feature>
<feature type="domain" description="G5" evidence="4">
    <location>
        <begin position="510"/>
        <end position="589"/>
    </location>
</feature>
<gene>
    <name evidence="5" type="primary">iga_2</name>
    <name evidence="5" type="ORF">ERS132416_00099</name>
</gene>
<dbReference type="PROSITE" id="PS51109">
    <property type="entry name" value="G5"/>
    <property type="match status" value="5"/>
</dbReference>
<dbReference type="Proteomes" id="UP000073494">
    <property type="component" value="Unassembled WGS sequence"/>
</dbReference>
<dbReference type="Pfam" id="PF07501">
    <property type="entry name" value="G5"/>
    <property type="match status" value="5"/>
</dbReference>
<feature type="transmembrane region" description="Helical" evidence="3">
    <location>
        <begin position="21"/>
        <end position="44"/>
    </location>
</feature>
<feature type="domain" description="G5" evidence="4">
    <location>
        <begin position="428"/>
        <end position="509"/>
    </location>
</feature>
<keyword evidence="5" id="KW-0378">Hydrolase</keyword>
<feature type="region of interest" description="Disordered" evidence="2">
    <location>
        <begin position="190"/>
        <end position="349"/>
    </location>
</feature>
<evidence type="ECO:0000256" key="1">
    <source>
        <dbReference type="ARBA" id="ARBA00022729"/>
    </source>
</evidence>
<dbReference type="InterPro" id="IPR035940">
    <property type="entry name" value="CAP_sf"/>
</dbReference>